<dbReference type="InterPro" id="IPR037045">
    <property type="entry name" value="S8pro/Inhibitor_I9_sf"/>
</dbReference>
<dbReference type="OrthoDB" id="206201at2759"/>
<proteinExistence type="inferred from homology"/>
<dbReference type="Gene3D" id="3.30.70.80">
    <property type="entry name" value="Peptidase S8 propeptide/proteinase inhibitor I9"/>
    <property type="match status" value="1"/>
</dbReference>
<organism evidence="7 8">
    <name type="scientific">Trifolium subterraneum</name>
    <name type="common">Subterranean clover</name>
    <dbReference type="NCBI Taxonomy" id="3900"/>
    <lineage>
        <taxon>Eukaryota</taxon>
        <taxon>Viridiplantae</taxon>
        <taxon>Streptophyta</taxon>
        <taxon>Embryophyta</taxon>
        <taxon>Tracheophyta</taxon>
        <taxon>Spermatophyta</taxon>
        <taxon>Magnoliopsida</taxon>
        <taxon>eudicotyledons</taxon>
        <taxon>Gunneridae</taxon>
        <taxon>Pentapetalae</taxon>
        <taxon>rosids</taxon>
        <taxon>fabids</taxon>
        <taxon>Fabales</taxon>
        <taxon>Fabaceae</taxon>
        <taxon>Papilionoideae</taxon>
        <taxon>50 kb inversion clade</taxon>
        <taxon>NPAAA clade</taxon>
        <taxon>Hologalegina</taxon>
        <taxon>IRL clade</taxon>
        <taxon>Trifolieae</taxon>
        <taxon>Trifolium</taxon>
    </lineage>
</organism>
<evidence type="ECO:0000256" key="4">
    <source>
        <dbReference type="SAM" id="SignalP"/>
    </source>
</evidence>
<feature type="signal peptide" evidence="4">
    <location>
        <begin position="1"/>
        <end position="23"/>
    </location>
</feature>
<evidence type="ECO:0000256" key="2">
    <source>
        <dbReference type="ARBA" id="ARBA00011073"/>
    </source>
</evidence>
<dbReference type="AlphaFoldDB" id="A0A2Z6PTC2"/>
<accession>A0A2Z6PTC2</accession>
<dbReference type="InterPro" id="IPR036852">
    <property type="entry name" value="Peptidase_S8/S53_dom_sf"/>
</dbReference>
<evidence type="ECO:0000259" key="6">
    <source>
        <dbReference type="Pfam" id="PF05922"/>
    </source>
</evidence>
<sequence>MDGRKSSICILLLVIFTSFGVECCQSSENDMKPYIIYTGNEKSDEASSLLYYNNLLQQVAAGTGSQEKKSIIQYYKRSFGGFVANLTKEEANKMAGLDGVVSVFPNKERHVLTTKSWSFVGMTQYVERNSYEHDIIIGVIDTGIWPESASFDDKGFGPPPAKWNGTCMTSNFSCNNKLIGARKYLTIYDEMTTKDYIDSPRDLEGHGTHAASIAAGNLVNMASMFGHSMTQLQMGLIYYQSHLEEIQLKASILQMEFPLEHSMQCNMEC</sequence>
<protein>
    <recommendedName>
        <fullName evidence="9">Inhibitor I9 domain-containing protein</fullName>
    </recommendedName>
</protein>
<dbReference type="InterPro" id="IPR045051">
    <property type="entry name" value="SBT"/>
</dbReference>
<dbReference type="Pfam" id="PF05922">
    <property type="entry name" value="Inhibitor_I9"/>
    <property type="match status" value="1"/>
</dbReference>
<comment type="subcellular location">
    <subcellularLocation>
        <location evidence="1">Secreted</location>
    </subcellularLocation>
</comment>
<feature type="chain" id="PRO_5016307763" description="Inhibitor I9 domain-containing protein" evidence="4">
    <location>
        <begin position="24"/>
        <end position="269"/>
    </location>
</feature>
<dbReference type="PANTHER" id="PTHR10795">
    <property type="entry name" value="PROPROTEIN CONVERTASE SUBTILISIN/KEXIN"/>
    <property type="match status" value="1"/>
</dbReference>
<dbReference type="Proteomes" id="UP000242715">
    <property type="component" value="Unassembled WGS sequence"/>
</dbReference>
<evidence type="ECO:0000259" key="5">
    <source>
        <dbReference type="Pfam" id="PF00082"/>
    </source>
</evidence>
<dbReference type="GO" id="GO:0005576">
    <property type="term" value="C:extracellular region"/>
    <property type="evidence" value="ECO:0007669"/>
    <property type="project" value="UniProtKB-SubCell"/>
</dbReference>
<feature type="domain" description="Inhibitor I9" evidence="6">
    <location>
        <begin position="34"/>
        <end position="110"/>
    </location>
</feature>
<keyword evidence="8" id="KW-1185">Reference proteome</keyword>
<evidence type="ECO:0000313" key="7">
    <source>
        <dbReference type="EMBL" id="GAU50037.1"/>
    </source>
</evidence>
<evidence type="ECO:0000256" key="3">
    <source>
        <dbReference type="ARBA" id="ARBA00022729"/>
    </source>
</evidence>
<dbReference type="GO" id="GO:0006508">
    <property type="term" value="P:proteolysis"/>
    <property type="evidence" value="ECO:0007669"/>
    <property type="project" value="InterPro"/>
</dbReference>
<dbReference type="Pfam" id="PF00082">
    <property type="entry name" value="Peptidase_S8"/>
    <property type="match status" value="1"/>
</dbReference>
<name>A0A2Z6PTC2_TRISU</name>
<evidence type="ECO:0008006" key="9">
    <source>
        <dbReference type="Google" id="ProtNLM"/>
    </source>
</evidence>
<evidence type="ECO:0000256" key="1">
    <source>
        <dbReference type="ARBA" id="ARBA00004613"/>
    </source>
</evidence>
<dbReference type="Gene3D" id="3.40.50.200">
    <property type="entry name" value="Peptidase S8/S53 domain"/>
    <property type="match status" value="1"/>
</dbReference>
<dbReference type="InterPro" id="IPR000209">
    <property type="entry name" value="Peptidase_S8/S53_dom"/>
</dbReference>
<dbReference type="InterPro" id="IPR010259">
    <property type="entry name" value="S8pro/Inhibitor_I9"/>
</dbReference>
<dbReference type="SUPFAM" id="SSF52743">
    <property type="entry name" value="Subtilisin-like"/>
    <property type="match status" value="1"/>
</dbReference>
<keyword evidence="3 4" id="KW-0732">Signal</keyword>
<comment type="similarity">
    <text evidence="2">Belongs to the peptidase S8 family.</text>
</comment>
<gene>
    <name evidence="7" type="ORF">TSUD_243600</name>
</gene>
<feature type="domain" description="Peptidase S8/S53" evidence="5">
    <location>
        <begin position="134"/>
        <end position="229"/>
    </location>
</feature>
<evidence type="ECO:0000313" key="8">
    <source>
        <dbReference type="Proteomes" id="UP000242715"/>
    </source>
</evidence>
<dbReference type="EMBL" id="DF974678">
    <property type="protein sequence ID" value="GAU50037.1"/>
    <property type="molecule type" value="Genomic_DNA"/>
</dbReference>
<reference evidence="8" key="1">
    <citation type="journal article" date="2017" name="Front. Plant Sci.">
        <title>Climate Clever Clovers: New Paradigm to Reduce the Environmental Footprint of Ruminants by Breeding Low Methanogenic Forages Utilizing Haplotype Variation.</title>
        <authorList>
            <person name="Kaur P."/>
            <person name="Appels R."/>
            <person name="Bayer P.E."/>
            <person name="Keeble-Gagnere G."/>
            <person name="Wang J."/>
            <person name="Hirakawa H."/>
            <person name="Shirasawa K."/>
            <person name="Vercoe P."/>
            <person name="Stefanova K."/>
            <person name="Durmic Z."/>
            <person name="Nichols P."/>
            <person name="Revell C."/>
            <person name="Isobe S.N."/>
            <person name="Edwards D."/>
            <person name="Erskine W."/>
        </authorList>
    </citation>
    <scope>NUCLEOTIDE SEQUENCE [LARGE SCALE GENOMIC DNA]</scope>
    <source>
        <strain evidence="8">cv. Daliak</strain>
    </source>
</reference>
<dbReference type="GO" id="GO:0004252">
    <property type="term" value="F:serine-type endopeptidase activity"/>
    <property type="evidence" value="ECO:0007669"/>
    <property type="project" value="InterPro"/>
</dbReference>